<sequence>MFDYLIIGAGFAGSVLAERLASQLNKKVLIIDKRNHIAGNAFDHYNEEGILVHKYGPHIFHTNSRDVFDYLSNFTEWRPYEHRVLASVDGQLVPMPINLDTINKLYGLNLTAFEVEGFFQSVAEQVPEVRTSEDVVVSRVGRELYEKFFRNYTRKQWGMDPSELDKSVTSRVPVRSNRDDRYFTDTFQAMPKHGYTAMFEKLLSHPNIKIMLNTDYHEIVDVIPFRKMIFTGPVDEYFDFCYGKLPYRSLEFRHQTLEQEVHLPTAVVNFPNEHAYTRVTEFKYLTGQQHPKTSIVYEYPQAEGDPYYPVPKAENAALYRKYKKLADETPGVYFVGRLATYKYYNMDQVVAQALTLFKRFEDESRQKAELERVALNVNKKVRVLNGTKESTSKNGKH</sequence>
<evidence type="ECO:0000313" key="7">
    <source>
        <dbReference type="EMBL" id="MFD2998734.1"/>
    </source>
</evidence>
<feature type="domain" description="UDP-galactopyranose mutase C-terminal" evidence="6">
    <location>
        <begin position="147"/>
        <end position="343"/>
    </location>
</feature>
<dbReference type="PANTHER" id="PTHR21197:SF0">
    <property type="entry name" value="UDP-GALACTOPYRANOSE MUTASE"/>
    <property type="match status" value="1"/>
</dbReference>
<evidence type="ECO:0000256" key="2">
    <source>
        <dbReference type="ARBA" id="ARBA00009321"/>
    </source>
</evidence>
<keyword evidence="3" id="KW-0285">Flavoprotein</keyword>
<keyword evidence="8" id="KW-1185">Reference proteome</keyword>
<dbReference type="RefSeq" id="WP_377478968.1">
    <property type="nucleotide sequence ID" value="NZ_JBHUOX010000001.1"/>
</dbReference>
<comment type="caution">
    <text evidence="7">The sequence shown here is derived from an EMBL/GenBank/DDBJ whole genome shotgun (WGS) entry which is preliminary data.</text>
</comment>
<dbReference type="Proteomes" id="UP001597641">
    <property type="component" value="Unassembled WGS sequence"/>
</dbReference>
<dbReference type="EC" id="5.4.99.9" evidence="7"/>
<dbReference type="Pfam" id="PF03275">
    <property type="entry name" value="GLF"/>
    <property type="match status" value="1"/>
</dbReference>
<dbReference type="SUPFAM" id="SSF51971">
    <property type="entry name" value="Nucleotide-binding domain"/>
    <property type="match status" value="1"/>
</dbReference>
<evidence type="ECO:0000256" key="5">
    <source>
        <dbReference type="ARBA" id="ARBA00023235"/>
    </source>
</evidence>
<comment type="similarity">
    <text evidence="2">Belongs to the UDP-galactopyranose/dTDP-fucopyranose mutase family.</text>
</comment>
<dbReference type="NCBIfam" id="TIGR00031">
    <property type="entry name" value="UDP-GALP_mutase"/>
    <property type="match status" value="1"/>
</dbReference>
<protein>
    <submittedName>
        <fullName evidence="7">UDP-galactopyranose mutase</fullName>
        <ecNumber evidence="7">5.4.99.9</ecNumber>
    </submittedName>
</protein>
<comment type="cofactor">
    <cofactor evidence="1">
        <name>FAD</name>
        <dbReference type="ChEBI" id="CHEBI:57692"/>
    </cofactor>
</comment>
<dbReference type="Gene3D" id="3.40.50.720">
    <property type="entry name" value="NAD(P)-binding Rossmann-like Domain"/>
    <property type="match status" value="3"/>
</dbReference>
<accession>A0ABW6BPP9</accession>
<evidence type="ECO:0000256" key="3">
    <source>
        <dbReference type="ARBA" id="ARBA00022630"/>
    </source>
</evidence>
<organism evidence="7 8">
    <name type="scientific">Pontibacter toksunensis</name>
    <dbReference type="NCBI Taxonomy" id="1332631"/>
    <lineage>
        <taxon>Bacteria</taxon>
        <taxon>Pseudomonadati</taxon>
        <taxon>Bacteroidota</taxon>
        <taxon>Cytophagia</taxon>
        <taxon>Cytophagales</taxon>
        <taxon>Hymenobacteraceae</taxon>
        <taxon>Pontibacter</taxon>
    </lineage>
</organism>
<keyword evidence="5 7" id="KW-0413">Isomerase</keyword>
<dbReference type="Pfam" id="PF13450">
    <property type="entry name" value="NAD_binding_8"/>
    <property type="match status" value="1"/>
</dbReference>
<name>A0ABW6BPP9_9BACT</name>
<evidence type="ECO:0000259" key="6">
    <source>
        <dbReference type="Pfam" id="PF03275"/>
    </source>
</evidence>
<dbReference type="GO" id="GO:0008767">
    <property type="term" value="F:UDP-galactopyranose mutase activity"/>
    <property type="evidence" value="ECO:0007669"/>
    <property type="project" value="UniProtKB-EC"/>
</dbReference>
<evidence type="ECO:0000256" key="1">
    <source>
        <dbReference type="ARBA" id="ARBA00001974"/>
    </source>
</evidence>
<dbReference type="EMBL" id="JBHUOX010000001">
    <property type="protein sequence ID" value="MFD2998734.1"/>
    <property type="molecule type" value="Genomic_DNA"/>
</dbReference>
<keyword evidence="4" id="KW-0274">FAD</keyword>
<evidence type="ECO:0000256" key="4">
    <source>
        <dbReference type="ARBA" id="ARBA00022827"/>
    </source>
</evidence>
<dbReference type="SUPFAM" id="SSF54373">
    <property type="entry name" value="FAD-linked reductases, C-terminal domain"/>
    <property type="match status" value="1"/>
</dbReference>
<gene>
    <name evidence="7" type="primary">glf</name>
    <name evidence="7" type="ORF">ACFS7Z_00035</name>
</gene>
<evidence type="ECO:0000313" key="8">
    <source>
        <dbReference type="Proteomes" id="UP001597641"/>
    </source>
</evidence>
<dbReference type="InterPro" id="IPR004379">
    <property type="entry name" value="UDP-GALP_mutase"/>
</dbReference>
<dbReference type="InterPro" id="IPR015899">
    <property type="entry name" value="UDP-GalPyranose_mutase_C"/>
</dbReference>
<dbReference type="PANTHER" id="PTHR21197">
    <property type="entry name" value="UDP-GALACTOPYRANOSE MUTASE"/>
    <property type="match status" value="1"/>
</dbReference>
<reference evidence="8" key="1">
    <citation type="journal article" date="2019" name="Int. J. Syst. Evol. Microbiol.">
        <title>The Global Catalogue of Microorganisms (GCM) 10K type strain sequencing project: providing services to taxonomists for standard genome sequencing and annotation.</title>
        <authorList>
            <consortium name="The Broad Institute Genomics Platform"/>
            <consortium name="The Broad Institute Genome Sequencing Center for Infectious Disease"/>
            <person name="Wu L."/>
            <person name="Ma J."/>
        </authorList>
    </citation>
    <scope>NUCLEOTIDE SEQUENCE [LARGE SCALE GENOMIC DNA]</scope>
    <source>
        <strain evidence="8">KCTC 23984</strain>
    </source>
</reference>
<proteinExistence type="inferred from homology"/>